<dbReference type="GO" id="GO:0008270">
    <property type="term" value="F:zinc ion binding"/>
    <property type="evidence" value="ECO:0007669"/>
    <property type="project" value="UniProtKB-KW"/>
</dbReference>
<feature type="compositionally biased region" description="Basic and acidic residues" evidence="5">
    <location>
        <begin position="91"/>
        <end position="100"/>
    </location>
</feature>
<dbReference type="InterPro" id="IPR006564">
    <property type="entry name" value="Znf_PMZ"/>
</dbReference>
<keyword evidence="6" id="KW-0472">Membrane</keyword>
<keyword evidence="1" id="KW-0479">Metal-binding</keyword>
<name>A0A9R1XHF4_LACSA</name>
<protein>
    <recommendedName>
        <fullName evidence="7">SWIM-type domain-containing protein</fullName>
    </recommendedName>
</protein>
<dbReference type="InterPro" id="IPR007527">
    <property type="entry name" value="Znf_SWIM"/>
</dbReference>
<reference evidence="8 9" key="1">
    <citation type="journal article" date="2017" name="Nat. Commun.">
        <title>Genome assembly with in vitro proximity ligation data and whole-genome triplication in lettuce.</title>
        <authorList>
            <person name="Reyes-Chin-Wo S."/>
            <person name="Wang Z."/>
            <person name="Yang X."/>
            <person name="Kozik A."/>
            <person name="Arikit S."/>
            <person name="Song C."/>
            <person name="Xia L."/>
            <person name="Froenicke L."/>
            <person name="Lavelle D.O."/>
            <person name="Truco M.J."/>
            <person name="Xia R."/>
            <person name="Zhu S."/>
            <person name="Xu C."/>
            <person name="Xu H."/>
            <person name="Xu X."/>
            <person name="Cox K."/>
            <person name="Korf I."/>
            <person name="Meyers B.C."/>
            <person name="Michelmore R.W."/>
        </authorList>
    </citation>
    <scope>NUCLEOTIDE SEQUENCE [LARGE SCALE GENOMIC DNA]</scope>
    <source>
        <strain evidence="9">cv. Salinas</strain>
        <tissue evidence="8">Seedlings</tissue>
    </source>
</reference>
<evidence type="ECO:0000259" key="7">
    <source>
        <dbReference type="PROSITE" id="PS50966"/>
    </source>
</evidence>
<feature type="region of interest" description="Disordered" evidence="5">
    <location>
        <begin position="635"/>
        <end position="661"/>
    </location>
</feature>
<keyword evidence="9" id="KW-1185">Reference proteome</keyword>
<dbReference type="Pfam" id="PF04434">
    <property type="entry name" value="SWIM"/>
    <property type="match status" value="1"/>
</dbReference>
<evidence type="ECO:0000313" key="9">
    <source>
        <dbReference type="Proteomes" id="UP000235145"/>
    </source>
</evidence>
<feature type="compositionally biased region" description="Polar residues" evidence="5">
    <location>
        <begin position="710"/>
        <end position="719"/>
    </location>
</feature>
<sequence>MASSDDVFKELFASIYEPFSGLNEMDYELHGIYMDHEPEHKFVTALDKCRDVFLNVLLSDENLRNSSMADEIRAQVYHANEGQSDEEGEQEAVKNKYRIHDPNTPWDKMEPKVGDMFESPAQLKFCIQNYGVSNGYQIYFEKCDKTRLVARCGKRTEMNDCPFRLYVGWMYNEKSFQVKNLVGEHRCSRKFKFGSLVSPKWIGRHYITEIANTPKMKLRDMIADIKQRLRCVVSIGQVRRAKKWATELIEGKLTEHYARVWDYADELLRSNPGSTCKVSVTVNPDGKNYFHRFYIGFKALSDGWKLGCRRVIGLDGCFLKGQVKGELLTAIGRDANNQVYPIAWAIFDVENKPNWTWFIELLRDSVDLHDGRGLVVISDQHKGLVEVVKDILPNVEHRQCARHVYANFKKAYTGLEFKKLFWATSMSCVESDFMRHMETIKKLSPSAYEYLMSRQPKTWCRAYFDRGYACEAVENGISECFNSIIVDARKKPLITMLEEIRIYIMDRFSHMIEENVKWKSNVCPAILRKMQLFGKNMRLWVVVHSQGHVFEARRGCDSYMVDLDSRTCSCRLWDLSGIPCVHANAAINYINQTPDVYIDGYFSKENFKKSYSYNIKPVNGSNLWSQTGFIKPLPPLARRMPGRPTTKRKRHASEQEGRFSSTRVFVPRTSMAIIKKVVRMRKKPVVPLLPKKRGRPRKHPLLTEYDESLRASQSSQPPMQKNKSKKEASSSKVLKASRSKKEATEFDESLRASKSSQPLKKKNKSKKEASSSKVLKASRSKKRLLHLIKKMFLQLKKKLLMVFRLGKVMEFRMRIMVIVLSLGIMVMIFRLGKVVVLRLGVMTGDVNDVIVEDCHIVEEVEVVDVGKEDVLLPRVGLDLHKVLDEVEQGLDEILGEGSFQQQSETYDATQSDYEGNVEFNDGKADGVLVDKVKLDAEQIASMLEAGYSMEEIEGMEGVELELDDMLPVELDMEDVLDHPSDNDDEAVIDDVDGIVDGGGEQEEGGDDGHLGDDEGEQEERGDDEGPDDVPRLTRLRKPSERIILQKLKKTVLDKNGGGSSASNPVRLE</sequence>
<dbReference type="InterPro" id="IPR004332">
    <property type="entry name" value="Transposase_MuDR"/>
</dbReference>
<feature type="compositionally biased region" description="Acidic residues" evidence="5">
    <location>
        <begin position="982"/>
        <end position="1005"/>
    </location>
</feature>
<dbReference type="SMART" id="SM00575">
    <property type="entry name" value="ZnF_PMZ"/>
    <property type="match status" value="1"/>
</dbReference>
<feature type="domain" description="SWIM-type" evidence="7">
    <location>
        <begin position="559"/>
        <end position="591"/>
    </location>
</feature>
<dbReference type="Proteomes" id="UP000235145">
    <property type="component" value="Unassembled WGS sequence"/>
</dbReference>
<evidence type="ECO:0000313" key="8">
    <source>
        <dbReference type="EMBL" id="KAJ0210109.1"/>
    </source>
</evidence>
<dbReference type="AlphaFoldDB" id="A0A9R1XHF4"/>
<accession>A0A9R1XHF4</accession>
<keyword evidence="6" id="KW-0812">Transmembrane</keyword>
<feature type="compositionally biased region" description="Acidic residues" evidence="5">
    <location>
        <begin position="1013"/>
        <end position="1027"/>
    </location>
</feature>
<evidence type="ECO:0000256" key="6">
    <source>
        <dbReference type="SAM" id="Phobius"/>
    </source>
</evidence>
<feature type="region of interest" description="Disordered" evidence="5">
    <location>
        <begin position="79"/>
        <end position="100"/>
    </location>
</feature>
<feature type="transmembrane region" description="Helical" evidence="6">
    <location>
        <begin position="811"/>
        <end position="832"/>
    </location>
</feature>
<feature type="compositionally biased region" description="Basic and acidic residues" evidence="5">
    <location>
        <begin position="739"/>
        <end position="751"/>
    </location>
</feature>
<dbReference type="Pfam" id="PF03108">
    <property type="entry name" value="DBD_Tnp_Mut"/>
    <property type="match status" value="1"/>
</dbReference>
<dbReference type="PANTHER" id="PTHR31973:SF197">
    <property type="entry name" value="SWIM-TYPE DOMAIN-CONTAINING PROTEIN"/>
    <property type="match status" value="1"/>
</dbReference>
<comment type="caution">
    <text evidence="8">The sequence shown here is derived from an EMBL/GenBank/DDBJ whole genome shotgun (WGS) entry which is preliminary data.</text>
</comment>
<evidence type="ECO:0000256" key="4">
    <source>
        <dbReference type="PROSITE-ProRule" id="PRU00325"/>
    </source>
</evidence>
<proteinExistence type="predicted"/>
<keyword evidence="2 4" id="KW-0863">Zinc-finger</keyword>
<dbReference type="Pfam" id="PF10551">
    <property type="entry name" value="MULE"/>
    <property type="match status" value="1"/>
</dbReference>
<keyword evidence="6" id="KW-1133">Transmembrane helix</keyword>
<feature type="region of interest" description="Disordered" evidence="5">
    <location>
        <begin position="975"/>
        <end position="1068"/>
    </location>
</feature>
<feature type="compositionally biased region" description="Basic residues" evidence="5">
    <location>
        <begin position="685"/>
        <end position="700"/>
    </location>
</feature>
<gene>
    <name evidence="8" type="ORF">LSAT_V11C400181880</name>
</gene>
<evidence type="ECO:0000256" key="5">
    <source>
        <dbReference type="SAM" id="MobiDB-lite"/>
    </source>
</evidence>
<evidence type="ECO:0000256" key="3">
    <source>
        <dbReference type="ARBA" id="ARBA00022833"/>
    </source>
</evidence>
<feature type="region of interest" description="Disordered" evidence="5">
    <location>
        <begin position="685"/>
        <end position="777"/>
    </location>
</feature>
<organism evidence="8 9">
    <name type="scientific">Lactuca sativa</name>
    <name type="common">Garden lettuce</name>
    <dbReference type="NCBI Taxonomy" id="4236"/>
    <lineage>
        <taxon>Eukaryota</taxon>
        <taxon>Viridiplantae</taxon>
        <taxon>Streptophyta</taxon>
        <taxon>Embryophyta</taxon>
        <taxon>Tracheophyta</taxon>
        <taxon>Spermatophyta</taxon>
        <taxon>Magnoliopsida</taxon>
        <taxon>eudicotyledons</taxon>
        <taxon>Gunneridae</taxon>
        <taxon>Pentapetalae</taxon>
        <taxon>asterids</taxon>
        <taxon>campanulids</taxon>
        <taxon>Asterales</taxon>
        <taxon>Asteraceae</taxon>
        <taxon>Cichorioideae</taxon>
        <taxon>Cichorieae</taxon>
        <taxon>Lactucinae</taxon>
        <taxon>Lactuca</taxon>
    </lineage>
</organism>
<keyword evidence="3" id="KW-0862">Zinc</keyword>
<dbReference type="PROSITE" id="PS50966">
    <property type="entry name" value="ZF_SWIM"/>
    <property type="match status" value="1"/>
</dbReference>
<dbReference type="PANTHER" id="PTHR31973">
    <property type="entry name" value="POLYPROTEIN, PUTATIVE-RELATED"/>
    <property type="match status" value="1"/>
</dbReference>
<dbReference type="EMBL" id="NBSK02000004">
    <property type="protein sequence ID" value="KAJ0210109.1"/>
    <property type="molecule type" value="Genomic_DNA"/>
</dbReference>
<evidence type="ECO:0000256" key="1">
    <source>
        <dbReference type="ARBA" id="ARBA00022723"/>
    </source>
</evidence>
<evidence type="ECO:0000256" key="2">
    <source>
        <dbReference type="ARBA" id="ARBA00022771"/>
    </source>
</evidence>
<dbReference type="InterPro" id="IPR018289">
    <property type="entry name" value="MULE_transposase_dom"/>
</dbReference>